<proteinExistence type="predicted"/>
<sequence>MSCRDQPDSRKFPEQGTTTMASIEREGVQLHYTVTGSGPAIVLVHSFLASSAMWEAQIAALSREHKVITVDLRGHGASGPIEREISIYDLVDDVLAVLDAEGIERAAWAGLSIGGMISLRAALKAPERVTGLLLLDTHAGAERPLKKLRYHAMVLAARIFGIRPFLPQVLKLMFGRYTLTHNERLVEEWRNRLATVPFPTIARGVSALSRREALQSRLGDIKQPALVIVGKEDQALPPAYSRELAKLLPRASLIEIPRSGHLSALEQPEAVTGAMLTFLGELQSSPRSKAVAT</sequence>
<reference evidence="2" key="1">
    <citation type="submission" date="2017-08" db="EMBL/GenBank/DDBJ databases">
        <title>Microbulbifer marisrubri sp. nov., a halophilic alphaproteobacterium isolated from marine sediment of the Yellow Sea, China.</title>
        <authorList>
            <person name="Zhang G."/>
            <person name="Xiong Q."/>
        </authorList>
    </citation>
    <scope>NUCLEOTIDE SEQUENCE [LARGE SCALE GENOMIC DNA]</scope>
    <source>
        <strain evidence="2">WRN-8</strain>
    </source>
</reference>
<feature type="domain" description="AB hydrolase-1" evidence="1">
    <location>
        <begin position="39"/>
        <end position="267"/>
    </location>
</feature>
<dbReference type="PANTHER" id="PTHR43798:SF29">
    <property type="entry name" value="AB HYDROLASE-1 DOMAIN-CONTAINING PROTEIN"/>
    <property type="match status" value="1"/>
</dbReference>
<comment type="caution">
    <text evidence="2">The sequence shown here is derived from an EMBL/GenBank/DDBJ whole genome shotgun (WGS) entry which is preliminary data.</text>
</comment>
<accession>A0ABX4HW20</accession>
<dbReference type="PRINTS" id="PR00111">
    <property type="entry name" value="ABHYDROLASE"/>
</dbReference>
<dbReference type="Pfam" id="PF00561">
    <property type="entry name" value="Abhydrolase_1"/>
    <property type="match status" value="1"/>
</dbReference>
<evidence type="ECO:0000313" key="3">
    <source>
        <dbReference type="Proteomes" id="UP000218427"/>
    </source>
</evidence>
<name>A0ABX4HW20_9GAMM</name>
<evidence type="ECO:0000259" key="1">
    <source>
        <dbReference type="Pfam" id="PF00561"/>
    </source>
</evidence>
<organism evidence="2 3">
    <name type="scientific">Microbulbifer flavimaris</name>
    <dbReference type="NCBI Taxonomy" id="1781068"/>
    <lineage>
        <taxon>Bacteria</taxon>
        <taxon>Pseudomonadati</taxon>
        <taxon>Pseudomonadota</taxon>
        <taxon>Gammaproteobacteria</taxon>
        <taxon>Cellvibrionales</taxon>
        <taxon>Microbulbiferaceae</taxon>
        <taxon>Microbulbifer</taxon>
    </lineage>
</organism>
<dbReference type="InterPro" id="IPR050266">
    <property type="entry name" value="AB_hydrolase_sf"/>
</dbReference>
<gene>
    <name evidence="2" type="ORF">AWR36_014700</name>
</gene>
<dbReference type="InterPro" id="IPR029058">
    <property type="entry name" value="AB_hydrolase_fold"/>
</dbReference>
<dbReference type="EMBL" id="LRFG02000006">
    <property type="protein sequence ID" value="PCO04317.1"/>
    <property type="molecule type" value="Genomic_DNA"/>
</dbReference>
<dbReference type="Proteomes" id="UP000218427">
    <property type="component" value="Unassembled WGS sequence"/>
</dbReference>
<dbReference type="PANTHER" id="PTHR43798">
    <property type="entry name" value="MONOACYLGLYCEROL LIPASE"/>
    <property type="match status" value="1"/>
</dbReference>
<keyword evidence="3" id="KW-1185">Reference proteome</keyword>
<dbReference type="Gene3D" id="3.40.50.1820">
    <property type="entry name" value="alpha/beta hydrolase"/>
    <property type="match status" value="1"/>
</dbReference>
<dbReference type="SUPFAM" id="SSF53474">
    <property type="entry name" value="alpha/beta-Hydrolases"/>
    <property type="match status" value="1"/>
</dbReference>
<protein>
    <recommendedName>
        <fullName evidence="1">AB hydrolase-1 domain-containing protein</fullName>
    </recommendedName>
</protein>
<dbReference type="InterPro" id="IPR000073">
    <property type="entry name" value="AB_hydrolase_1"/>
</dbReference>
<evidence type="ECO:0000313" key="2">
    <source>
        <dbReference type="EMBL" id="PCO04317.1"/>
    </source>
</evidence>